<dbReference type="Proteomes" id="UP000320672">
    <property type="component" value="Chromosome"/>
</dbReference>
<protein>
    <submittedName>
        <fullName evidence="2">Uncharacterized protein</fullName>
    </submittedName>
</protein>
<keyword evidence="3" id="KW-1185">Reference proteome</keyword>
<organism evidence="2 3">
    <name type="scientific">Roseimaritima multifibrata</name>
    <dbReference type="NCBI Taxonomy" id="1930274"/>
    <lineage>
        <taxon>Bacteria</taxon>
        <taxon>Pseudomonadati</taxon>
        <taxon>Planctomycetota</taxon>
        <taxon>Planctomycetia</taxon>
        <taxon>Pirellulales</taxon>
        <taxon>Pirellulaceae</taxon>
        <taxon>Roseimaritima</taxon>
    </lineage>
</organism>
<dbReference type="EMBL" id="CP036262">
    <property type="protein sequence ID" value="QDS94937.1"/>
    <property type="molecule type" value="Genomic_DNA"/>
</dbReference>
<dbReference type="RefSeq" id="WP_145352872.1">
    <property type="nucleotide sequence ID" value="NZ_CP036262.1"/>
</dbReference>
<dbReference type="AlphaFoldDB" id="A0A517MJH5"/>
<name>A0A517MJH5_9BACT</name>
<sequence length="389" mass="42682">MKIIRHIPHRNFLLFTAVLATSAGWLLLPQLGKISAADTQIDSAPPIPADTGAAAPPIQTAPSPFQSDPAPATKRFSTTPPVPETRLPVTPIADAPISDAMNSDVPISQTPFSGAAAEAAQALLLRQQAAKLLIRKTIQQLTSGKAFDAKLTQHIRTEGRNAVGVGRYEQAGGNTGRVSMDMRIPTSNGECLLQQVCDGRLAWTREQIGDSIRLRRVDVARLDELVVGARTEIKPRLRVGGLVELLEKAHADFALQQVTGELEGEPVWMLKGNIRPETEAAILKAAEREDWPPLCPRSVAIAIAAENNESGFGQGLPIRFEFWSDTEGKDRRLISYLRIYDLRAIPPAPETHFRFETGGGDVNYVNDTQRYLDHFGIQVTERQKRILTR</sequence>
<evidence type="ECO:0000256" key="1">
    <source>
        <dbReference type="SAM" id="MobiDB-lite"/>
    </source>
</evidence>
<reference evidence="2 3" key="1">
    <citation type="submission" date="2019-02" db="EMBL/GenBank/DDBJ databases">
        <title>Deep-cultivation of Planctomycetes and their phenomic and genomic characterization uncovers novel biology.</title>
        <authorList>
            <person name="Wiegand S."/>
            <person name="Jogler M."/>
            <person name="Boedeker C."/>
            <person name="Pinto D."/>
            <person name="Vollmers J."/>
            <person name="Rivas-Marin E."/>
            <person name="Kohn T."/>
            <person name="Peeters S.H."/>
            <person name="Heuer A."/>
            <person name="Rast P."/>
            <person name="Oberbeckmann S."/>
            <person name="Bunk B."/>
            <person name="Jeske O."/>
            <person name="Meyerdierks A."/>
            <person name="Storesund J.E."/>
            <person name="Kallscheuer N."/>
            <person name="Luecker S."/>
            <person name="Lage O.M."/>
            <person name="Pohl T."/>
            <person name="Merkel B.J."/>
            <person name="Hornburger P."/>
            <person name="Mueller R.-W."/>
            <person name="Bruemmer F."/>
            <person name="Labrenz M."/>
            <person name="Spormann A.M."/>
            <person name="Op den Camp H."/>
            <person name="Overmann J."/>
            <person name="Amann R."/>
            <person name="Jetten M.S.M."/>
            <person name="Mascher T."/>
            <person name="Medema M.H."/>
            <person name="Devos D.P."/>
            <person name="Kaster A.-K."/>
            <person name="Ovreas L."/>
            <person name="Rohde M."/>
            <person name="Galperin M.Y."/>
            <person name="Jogler C."/>
        </authorList>
    </citation>
    <scope>NUCLEOTIDE SEQUENCE [LARGE SCALE GENOMIC DNA]</scope>
    <source>
        <strain evidence="2 3">FF011L</strain>
    </source>
</reference>
<feature type="region of interest" description="Disordered" evidence="1">
    <location>
        <begin position="42"/>
        <end position="88"/>
    </location>
</feature>
<accession>A0A517MJH5</accession>
<proteinExistence type="predicted"/>
<dbReference type="OrthoDB" id="245771at2"/>
<evidence type="ECO:0000313" key="3">
    <source>
        <dbReference type="Proteomes" id="UP000320672"/>
    </source>
</evidence>
<evidence type="ECO:0000313" key="2">
    <source>
        <dbReference type="EMBL" id="QDS94937.1"/>
    </source>
</evidence>
<dbReference type="KEGG" id="rml:FF011L_37210"/>
<gene>
    <name evidence="2" type="ORF">FF011L_37210</name>
</gene>